<proteinExistence type="predicted"/>
<comment type="caution">
    <text evidence="4">The sequence shown here is derived from an EMBL/GenBank/DDBJ whole genome shotgun (WGS) entry which is preliminary data.</text>
</comment>
<feature type="compositionally biased region" description="Pro residues" evidence="1">
    <location>
        <begin position="231"/>
        <end position="240"/>
    </location>
</feature>
<dbReference type="Proteomes" id="UP000318571">
    <property type="component" value="Chromosome 8"/>
</dbReference>
<organism evidence="4 5">
    <name type="scientific">Tigriopus californicus</name>
    <name type="common">Marine copepod</name>
    <dbReference type="NCBI Taxonomy" id="6832"/>
    <lineage>
        <taxon>Eukaryota</taxon>
        <taxon>Metazoa</taxon>
        <taxon>Ecdysozoa</taxon>
        <taxon>Arthropoda</taxon>
        <taxon>Crustacea</taxon>
        <taxon>Multicrustacea</taxon>
        <taxon>Hexanauplia</taxon>
        <taxon>Copepoda</taxon>
        <taxon>Harpacticoida</taxon>
        <taxon>Harpacticidae</taxon>
        <taxon>Tigriopus</taxon>
    </lineage>
</organism>
<keyword evidence="5" id="KW-1185">Reference proteome</keyword>
<keyword evidence="2" id="KW-1133">Transmembrane helix</keyword>
<keyword evidence="3" id="KW-0732">Signal</keyword>
<keyword evidence="2" id="KW-0812">Transmembrane</keyword>
<feature type="transmembrane region" description="Helical" evidence="2">
    <location>
        <begin position="175"/>
        <end position="203"/>
    </location>
</feature>
<protein>
    <recommendedName>
        <fullName evidence="6">Ig-like domain-containing protein</fullName>
    </recommendedName>
</protein>
<sequence length="336" mass="36881">MRSVRFPQAFGLFCATLTIQDVMSEEECRDGFTPKRCCSYNSVQENNQLKCNLMIPESNYSIYAEDTMYLNCDPGFAGGVSGCSWRLPSGEICNFLNTDLIPTPQVCSADSSIKLVGNLSLGICNIELSNVQTKHEGSWNCSVTAIRKYFDSTYLEINNGLKTSTILAITIPVSLLVLAIAAVILICCFCPALFASCACLTACCHKKDMPERRLSTDSDVKPMHQSQEIPPTGPSLPPRPPTMIQPIIRIQRNKSPLDETHYDTPSSVSSYENMSTVGANCSTSNPADENEPVLYTTLNPQGDESGSMQTARKVSNAISVHSFGPRKNSKFRDVHF</sequence>
<feature type="region of interest" description="Disordered" evidence="1">
    <location>
        <begin position="214"/>
        <end position="240"/>
    </location>
</feature>
<evidence type="ECO:0000256" key="1">
    <source>
        <dbReference type="SAM" id="MobiDB-lite"/>
    </source>
</evidence>
<gene>
    <name evidence="4" type="ORF">TCAL_01755</name>
</gene>
<evidence type="ECO:0000256" key="2">
    <source>
        <dbReference type="SAM" id="Phobius"/>
    </source>
</evidence>
<feature type="chain" id="PRO_5021957495" description="Ig-like domain-containing protein" evidence="3">
    <location>
        <begin position="25"/>
        <end position="336"/>
    </location>
</feature>
<accession>A0A553N7N2</accession>
<keyword evidence="2" id="KW-0472">Membrane</keyword>
<feature type="non-terminal residue" evidence="4">
    <location>
        <position position="336"/>
    </location>
</feature>
<name>A0A553N7N2_TIGCA</name>
<feature type="signal peptide" evidence="3">
    <location>
        <begin position="1"/>
        <end position="24"/>
    </location>
</feature>
<evidence type="ECO:0008006" key="6">
    <source>
        <dbReference type="Google" id="ProtNLM"/>
    </source>
</evidence>
<evidence type="ECO:0000313" key="4">
    <source>
        <dbReference type="EMBL" id="TRY61409.1"/>
    </source>
</evidence>
<evidence type="ECO:0000256" key="3">
    <source>
        <dbReference type="SAM" id="SignalP"/>
    </source>
</evidence>
<reference evidence="4 5" key="1">
    <citation type="journal article" date="2018" name="Nat. Ecol. Evol.">
        <title>Genomic signatures of mitonuclear coevolution across populations of Tigriopus californicus.</title>
        <authorList>
            <person name="Barreto F.S."/>
            <person name="Watson E.T."/>
            <person name="Lima T.G."/>
            <person name="Willett C.S."/>
            <person name="Edmands S."/>
            <person name="Li W."/>
            <person name="Burton R.S."/>
        </authorList>
    </citation>
    <scope>NUCLEOTIDE SEQUENCE [LARGE SCALE GENOMIC DNA]</scope>
    <source>
        <strain evidence="4 5">San Diego</strain>
    </source>
</reference>
<dbReference type="EMBL" id="VCGU01000459">
    <property type="protein sequence ID" value="TRY61409.1"/>
    <property type="molecule type" value="Genomic_DNA"/>
</dbReference>
<evidence type="ECO:0000313" key="5">
    <source>
        <dbReference type="Proteomes" id="UP000318571"/>
    </source>
</evidence>
<dbReference type="AlphaFoldDB" id="A0A553N7N2"/>